<dbReference type="CDD" id="cd11393">
    <property type="entry name" value="bHLH_AtbHLH_like"/>
    <property type="match status" value="1"/>
</dbReference>
<evidence type="ECO:0000259" key="6">
    <source>
        <dbReference type="Pfam" id="PF00010"/>
    </source>
</evidence>
<keyword evidence="3" id="KW-0804">Transcription</keyword>
<evidence type="ECO:0000256" key="4">
    <source>
        <dbReference type="ARBA" id="ARBA00023242"/>
    </source>
</evidence>
<evidence type="ECO:0000256" key="1">
    <source>
        <dbReference type="ARBA" id="ARBA00004123"/>
    </source>
</evidence>
<evidence type="ECO:0000256" key="5">
    <source>
        <dbReference type="SAM" id="MobiDB-lite"/>
    </source>
</evidence>
<proteinExistence type="predicted"/>
<dbReference type="InterPro" id="IPR045239">
    <property type="entry name" value="bHLH95_bHLH"/>
</dbReference>
<feature type="region of interest" description="Disordered" evidence="5">
    <location>
        <begin position="45"/>
        <end position="82"/>
    </location>
</feature>
<dbReference type="GO" id="GO:0009960">
    <property type="term" value="P:endosperm development"/>
    <property type="evidence" value="ECO:0007669"/>
    <property type="project" value="InterPro"/>
</dbReference>
<comment type="subcellular location">
    <subcellularLocation>
        <location evidence="1">Nucleus</location>
    </subcellularLocation>
</comment>
<evidence type="ECO:0000256" key="3">
    <source>
        <dbReference type="ARBA" id="ARBA00023163"/>
    </source>
</evidence>
<dbReference type="EMBL" id="WHWC01000015">
    <property type="protein sequence ID" value="KAG8368401.1"/>
    <property type="molecule type" value="Genomic_DNA"/>
</dbReference>
<organism evidence="7 8">
    <name type="scientific">Buddleja alternifolia</name>
    <dbReference type="NCBI Taxonomy" id="168488"/>
    <lineage>
        <taxon>Eukaryota</taxon>
        <taxon>Viridiplantae</taxon>
        <taxon>Streptophyta</taxon>
        <taxon>Embryophyta</taxon>
        <taxon>Tracheophyta</taxon>
        <taxon>Spermatophyta</taxon>
        <taxon>Magnoliopsida</taxon>
        <taxon>eudicotyledons</taxon>
        <taxon>Gunneridae</taxon>
        <taxon>Pentapetalae</taxon>
        <taxon>asterids</taxon>
        <taxon>lamiids</taxon>
        <taxon>Lamiales</taxon>
        <taxon>Scrophulariaceae</taxon>
        <taxon>Buddlejeae</taxon>
        <taxon>Buddleja</taxon>
    </lineage>
</organism>
<dbReference type="Gene3D" id="4.10.280.10">
    <property type="entry name" value="Helix-loop-helix DNA-binding domain"/>
    <property type="match status" value="1"/>
</dbReference>
<keyword evidence="4" id="KW-0539">Nucleus</keyword>
<gene>
    <name evidence="7" type="ORF">BUALT_Bualt15G0041700</name>
</gene>
<reference evidence="7" key="1">
    <citation type="submission" date="2019-10" db="EMBL/GenBank/DDBJ databases">
        <authorList>
            <person name="Zhang R."/>
            <person name="Pan Y."/>
            <person name="Wang J."/>
            <person name="Ma R."/>
            <person name="Yu S."/>
        </authorList>
    </citation>
    <scope>NUCLEOTIDE SEQUENCE</scope>
    <source>
        <strain evidence="7">LA-IB0</strain>
        <tissue evidence="7">Leaf</tissue>
    </source>
</reference>
<dbReference type="InterPro" id="IPR011598">
    <property type="entry name" value="bHLH_dom"/>
</dbReference>
<dbReference type="GO" id="GO:0003700">
    <property type="term" value="F:DNA-binding transcription factor activity"/>
    <property type="evidence" value="ECO:0007669"/>
    <property type="project" value="InterPro"/>
</dbReference>
<accession>A0AAV6WK75</accession>
<protein>
    <recommendedName>
        <fullName evidence="6">BHLH domain-containing protein</fullName>
    </recommendedName>
</protein>
<comment type="caution">
    <text evidence="7">The sequence shown here is derived from an EMBL/GenBank/DDBJ whole genome shotgun (WGS) entry which is preliminary data.</text>
</comment>
<feature type="domain" description="BHLH" evidence="6">
    <location>
        <begin position="82"/>
        <end position="110"/>
    </location>
</feature>
<dbReference type="PANTHER" id="PTHR46772:SF8">
    <property type="entry name" value="TRANSCRIPTION FACTOR BHLH95"/>
    <property type="match status" value="1"/>
</dbReference>
<keyword evidence="2" id="KW-0805">Transcription regulation</keyword>
<dbReference type="AlphaFoldDB" id="A0AAV6WK75"/>
<dbReference type="GO" id="GO:0046983">
    <property type="term" value="F:protein dimerization activity"/>
    <property type="evidence" value="ECO:0007669"/>
    <property type="project" value="InterPro"/>
</dbReference>
<dbReference type="SUPFAM" id="SSF47459">
    <property type="entry name" value="HLH, helix-loop-helix DNA-binding domain"/>
    <property type="match status" value="1"/>
</dbReference>
<dbReference type="PANTHER" id="PTHR46772">
    <property type="entry name" value="BHLH DOMAIN-CONTAINING PROTEIN"/>
    <property type="match status" value="1"/>
</dbReference>
<dbReference type="InterPro" id="IPR044278">
    <property type="entry name" value="BHLH95-like"/>
</dbReference>
<keyword evidence="8" id="KW-1185">Reference proteome</keyword>
<dbReference type="GO" id="GO:0005634">
    <property type="term" value="C:nucleus"/>
    <property type="evidence" value="ECO:0007669"/>
    <property type="project" value="UniProtKB-SubCell"/>
</dbReference>
<dbReference type="InterPro" id="IPR036638">
    <property type="entry name" value="HLH_DNA-bd_sf"/>
</dbReference>
<dbReference type="Pfam" id="PF00010">
    <property type="entry name" value="HLH"/>
    <property type="match status" value="1"/>
</dbReference>
<evidence type="ECO:0000313" key="7">
    <source>
        <dbReference type="EMBL" id="KAG8368401.1"/>
    </source>
</evidence>
<sequence length="320" mass="35764">MLAMAEGFGNDNLLWDDQSWAFPKLGGHHEQDCGEKLMDIISNSDGQAAKNEEAPPQATKGKKRSAASKGGGGGESDDHELHIWTERERRKKMRNMFSNLHALLPHLPPKANGASDQFLQAFPVEEIYKQVAAEIMLTTVVRLVTDDSLPRELGAPRFTRFADLPPLRGSNTLIVFSEGQLILAASDKMPIIAAIRLAVSHDNGISILARGSANIVLNPSYSDSQSLRNWRSKNHAYLIKIVKGKKYIQHSTCHLMAPQEKYSSVANVLTNETEPKFRVRVTAKISDLEQKLWYMACSNCYKSTVAEYLSLRWPGTRRYL</sequence>
<evidence type="ECO:0000256" key="2">
    <source>
        <dbReference type="ARBA" id="ARBA00023015"/>
    </source>
</evidence>
<evidence type="ECO:0000313" key="8">
    <source>
        <dbReference type="Proteomes" id="UP000826271"/>
    </source>
</evidence>
<name>A0AAV6WK75_9LAMI</name>
<dbReference type="Proteomes" id="UP000826271">
    <property type="component" value="Unassembled WGS sequence"/>
</dbReference>